<name>A0ABW2U3P3_9BACT</name>
<organism evidence="1 2">
    <name type="scientific">Hymenobacter humi</name>
    <dbReference type="NCBI Taxonomy" id="1411620"/>
    <lineage>
        <taxon>Bacteria</taxon>
        <taxon>Pseudomonadati</taxon>
        <taxon>Bacteroidota</taxon>
        <taxon>Cytophagia</taxon>
        <taxon>Cytophagales</taxon>
        <taxon>Hymenobacteraceae</taxon>
        <taxon>Hymenobacter</taxon>
    </lineage>
</organism>
<evidence type="ECO:0000313" key="2">
    <source>
        <dbReference type="Proteomes" id="UP001596513"/>
    </source>
</evidence>
<sequence length="204" mass="23245">MAPVEYVNFAQPFPGRVADMAAFPARHRGIYTAPDSVTSLCIGRTAVWLQEPRSTTFGPQLPGSRPLPADTSYRAEDGRLHYLRRFAKDSVRETWLWTDTIFTLGGPGAGRLRRFQGHYYLSTSNESAENWQVQRLAIANGHLTWQTLGQDTLRLRALEPATLVRRQSEGMTYYRLTPGLGPQTRRLGRYAGLWETEGEFERRR</sequence>
<evidence type="ECO:0000313" key="1">
    <source>
        <dbReference type="EMBL" id="MFC7667504.1"/>
    </source>
</evidence>
<accession>A0ABW2U3P3</accession>
<proteinExistence type="predicted"/>
<protein>
    <submittedName>
        <fullName evidence="1">Uncharacterized protein</fullName>
    </submittedName>
</protein>
<dbReference type="EMBL" id="JBHTEK010000001">
    <property type="protein sequence ID" value="MFC7667504.1"/>
    <property type="molecule type" value="Genomic_DNA"/>
</dbReference>
<reference evidence="2" key="1">
    <citation type="journal article" date="2019" name="Int. J. Syst. Evol. Microbiol.">
        <title>The Global Catalogue of Microorganisms (GCM) 10K type strain sequencing project: providing services to taxonomists for standard genome sequencing and annotation.</title>
        <authorList>
            <consortium name="The Broad Institute Genomics Platform"/>
            <consortium name="The Broad Institute Genome Sequencing Center for Infectious Disease"/>
            <person name="Wu L."/>
            <person name="Ma J."/>
        </authorList>
    </citation>
    <scope>NUCLEOTIDE SEQUENCE [LARGE SCALE GENOMIC DNA]</scope>
    <source>
        <strain evidence="2">JCM 19635</strain>
    </source>
</reference>
<dbReference type="RefSeq" id="WP_380202081.1">
    <property type="nucleotide sequence ID" value="NZ_JBHTEK010000001.1"/>
</dbReference>
<gene>
    <name evidence="1" type="ORF">ACFQT0_08980</name>
</gene>
<keyword evidence="2" id="KW-1185">Reference proteome</keyword>
<dbReference type="Proteomes" id="UP001596513">
    <property type="component" value="Unassembled WGS sequence"/>
</dbReference>
<comment type="caution">
    <text evidence="1">The sequence shown here is derived from an EMBL/GenBank/DDBJ whole genome shotgun (WGS) entry which is preliminary data.</text>
</comment>